<protein>
    <submittedName>
        <fullName evidence="1">Uncharacterized protein</fullName>
    </submittedName>
</protein>
<dbReference type="AlphaFoldDB" id="A0A382QTX5"/>
<dbReference type="EMBL" id="UINC01116538">
    <property type="protein sequence ID" value="SVC88348.1"/>
    <property type="molecule type" value="Genomic_DNA"/>
</dbReference>
<sequence>CQLMSNTMLMAGTINIISTFCADKIKQMVLTLTKQYQTFDSFNKHDKLNNQTMDKFTTTCYLIKMEI</sequence>
<organism evidence="1">
    <name type="scientific">marine metagenome</name>
    <dbReference type="NCBI Taxonomy" id="408172"/>
    <lineage>
        <taxon>unclassified sequences</taxon>
        <taxon>metagenomes</taxon>
        <taxon>ecological metagenomes</taxon>
    </lineage>
</organism>
<name>A0A382QTX5_9ZZZZ</name>
<gene>
    <name evidence="1" type="ORF">METZ01_LOCUS341202</name>
</gene>
<reference evidence="1" key="1">
    <citation type="submission" date="2018-05" db="EMBL/GenBank/DDBJ databases">
        <authorList>
            <person name="Lanie J.A."/>
            <person name="Ng W.-L."/>
            <person name="Kazmierczak K.M."/>
            <person name="Andrzejewski T.M."/>
            <person name="Davidsen T.M."/>
            <person name="Wayne K.J."/>
            <person name="Tettelin H."/>
            <person name="Glass J.I."/>
            <person name="Rusch D."/>
            <person name="Podicherti R."/>
            <person name="Tsui H.-C.T."/>
            <person name="Winkler M.E."/>
        </authorList>
    </citation>
    <scope>NUCLEOTIDE SEQUENCE</scope>
</reference>
<proteinExistence type="predicted"/>
<feature type="non-terminal residue" evidence="1">
    <location>
        <position position="1"/>
    </location>
</feature>
<evidence type="ECO:0000313" key="1">
    <source>
        <dbReference type="EMBL" id="SVC88348.1"/>
    </source>
</evidence>
<accession>A0A382QTX5</accession>